<comment type="caution">
    <text evidence="5">The sequence shown here is derived from an EMBL/GenBank/DDBJ whole genome shotgun (WGS) entry which is preliminary data.</text>
</comment>
<keyword evidence="4" id="KW-1133">Transmembrane helix</keyword>
<evidence type="ECO:0000256" key="2">
    <source>
        <dbReference type="ARBA" id="ARBA00022448"/>
    </source>
</evidence>
<protein>
    <submittedName>
        <fullName evidence="5">Uncharacterized protein</fullName>
    </submittedName>
</protein>
<keyword evidence="3" id="KW-0732">Signal</keyword>
<keyword evidence="4" id="KW-0812">Transmembrane</keyword>
<dbReference type="PANTHER" id="PTHR33376">
    <property type="match status" value="1"/>
</dbReference>
<sequence length="116" mass="12759">MNKNSKVYLICIFVLLVVLFSGLLVVGEASTKYSLNLAHISPVEHPAHKGSLLFKQLVEERTNGEVKIEIYPNSTLGSAPEYTEQMKLGAVAFGLSTSGQLQQWVKECAAVMIPFF</sequence>
<dbReference type="InterPro" id="IPR038404">
    <property type="entry name" value="TRAP_DctP_sf"/>
</dbReference>
<dbReference type="Pfam" id="PF03480">
    <property type="entry name" value="DctP"/>
    <property type="match status" value="1"/>
</dbReference>
<name>X0WF04_9ZZZZ</name>
<evidence type="ECO:0000256" key="1">
    <source>
        <dbReference type="ARBA" id="ARBA00009023"/>
    </source>
</evidence>
<dbReference type="EMBL" id="BARS01023417">
    <property type="protein sequence ID" value="GAG11286.1"/>
    <property type="molecule type" value="Genomic_DNA"/>
</dbReference>
<dbReference type="AlphaFoldDB" id="X0WF04"/>
<accession>X0WF04</accession>
<reference evidence="5" key="1">
    <citation type="journal article" date="2014" name="Front. Microbiol.">
        <title>High frequency of phylogenetically diverse reductive dehalogenase-homologous genes in deep subseafloor sedimentary metagenomes.</title>
        <authorList>
            <person name="Kawai M."/>
            <person name="Futagami T."/>
            <person name="Toyoda A."/>
            <person name="Takaki Y."/>
            <person name="Nishi S."/>
            <person name="Hori S."/>
            <person name="Arai W."/>
            <person name="Tsubouchi T."/>
            <person name="Morono Y."/>
            <person name="Uchiyama I."/>
            <person name="Ito T."/>
            <person name="Fujiyama A."/>
            <person name="Inagaki F."/>
            <person name="Takami H."/>
        </authorList>
    </citation>
    <scope>NUCLEOTIDE SEQUENCE</scope>
    <source>
        <strain evidence="5">Expedition CK06-06</strain>
    </source>
</reference>
<dbReference type="InterPro" id="IPR018389">
    <property type="entry name" value="DctP_fam"/>
</dbReference>
<evidence type="ECO:0000313" key="5">
    <source>
        <dbReference type="EMBL" id="GAG11286.1"/>
    </source>
</evidence>
<evidence type="ECO:0000256" key="4">
    <source>
        <dbReference type="SAM" id="Phobius"/>
    </source>
</evidence>
<dbReference type="Gene3D" id="3.40.190.170">
    <property type="entry name" value="Bacterial extracellular solute-binding protein, family 7"/>
    <property type="match status" value="1"/>
</dbReference>
<feature type="non-terminal residue" evidence="5">
    <location>
        <position position="116"/>
    </location>
</feature>
<keyword evidence="4" id="KW-0472">Membrane</keyword>
<comment type="similarity">
    <text evidence="1">Belongs to the bacterial solute-binding protein 7 family.</text>
</comment>
<evidence type="ECO:0000256" key="3">
    <source>
        <dbReference type="ARBA" id="ARBA00022729"/>
    </source>
</evidence>
<feature type="transmembrane region" description="Helical" evidence="4">
    <location>
        <begin position="7"/>
        <end position="27"/>
    </location>
</feature>
<gene>
    <name evidence="5" type="ORF">S01H1_37284</name>
</gene>
<proteinExistence type="inferred from homology"/>
<dbReference type="NCBIfam" id="NF037995">
    <property type="entry name" value="TRAP_S1"/>
    <property type="match status" value="1"/>
</dbReference>
<keyword evidence="2" id="KW-0813">Transport</keyword>
<organism evidence="5">
    <name type="scientific">marine sediment metagenome</name>
    <dbReference type="NCBI Taxonomy" id="412755"/>
    <lineage>
        <taxon>unclassified sequences</taxon>
        <taxon>metagenomes</taxon>
        <taxon>ecological metagenomes</taxon>
    </lineage>
</organism>
<dbReference type="GO" id="GO:0055085">
    <property type="term" value="P:transmembrane transport"/>
    <property type="evidence" value="ECO:0007669"/>
    <property type="project" value="InterPro"/>
</dbReference>
<dbReference type="PANTHER" id="PTHR33376:SF7">
    <property type="entry name" value="C4-DICARBOXYLATE-BINDING PROTEIN DCTB"/>
    <property type="match status" value="1"/>
</dbReference>